<dbReference type="EMBL" id="RXPE01000007">
    <property type="protein sequence ID" value="RTR28359.1"/>
    <property type="molecule type" value="Genomic_DNA"/>
</dbReference>
<feature type="transmembrane region" description="Helical" evidence="1">
    <location>
        <begin position="35"/>
        <end position="54"/>
    </location>
</feature>
<keyword evidence="1" id="KW-0472">Membrane</keyword>
<evidence type="ECO:0000313" key="2">
    <source>
        <dbReference type="EMBL" id="RTR28359.1"/>
    </source>
</evidence>
<evidence type="ECO:0000313" key="3">
    <source>
        <dbReference type="Proteomes" id="UP000277766"/>
    </source>
</evidence>
<protein>
    <submittedName>
        <fullName evidence="2">Uncharacterized protein</fullName>
    </submittedName>
</protein>
<feature type="transmembrane region" description="Helical" evidence="1">
    <location>
        <begin position="66"/>
        <end position="84"/>
    </location>
</feature>
<reference evidence="2 3" key="1">
    <citation type="submission" date="2018-12" db="EMBL/GenBank/DDBJ databases">
        <title>Deinococcus radiophilus ATCC 27603 genome sequencing and assembly.</title>
        <authorList>
            <person name="Maclea K.S."/>
            <person name="Maynard C.R."/>
        </authorList>
    </citation>
    <scope>NUCLEOTIDE SEQUENCE [LARGE SCALE GENOMIC DNA]</scope>
    <source>
        <strain evidence="2 3">ATCC 27603</strain>
    </source>
</reference>
<keyword evidence="3" id="KW-1185">Reference proteome</keyword>
<dbReference type="Proteomes" id="UP000277766">
    <property type="component" value="Unassembled WGS sequence"/>
</dbReference>
<comment type="caution">
    <text evidence="2">The sequence shown here is derived from an EMBL/GenBank/DDBJ whole genome shotgun (WGS) entry which is preliminary data.</text>
</comment>
<dbReference type="AlphaFoldDB" id="A0A3S0L6W8"/>
<accession>A0A3S0L6W8</accession>
<gene>
    <name evidence="2" type="ORF">EJ104_05500</name>
</gene>
<dbReference type="RefSeq" id="WP_126351751.1">
    <property type="nucleotide sequence ID" value="NZ_RXPE01000007.1"/>
</dbReference>
<sequence>MLRFAFWLTALLILPLGLGLYWLPQESAAQLGASPLWLVRGAGAMITAWGAALLYAGVRTDPTGRVLLVSGNLLLAATLGAGALRLNLPDQLQNVLLGYAALLLGLGLVGLLAKSATLPQSGGALHE</sequence>
<keyword evidence="1" id="KW-1133">Transmembrane helix</keyword>
<feature type="transmembrane region" description="Helical" evidence="1">
    <location>
        <begin position="96"/>
        <end position="113"/>
    </location>
</feature>
<proteinExistence type="predicted"/>
<evidence type="ECO:0000256" key="1">
    <source>
        <dbReference type="SAM" id="Phobius"/>
    </source>
</evidence>
<dbReference type="OrthoDB" id="74197at2"/>
<name>A0A3S0L6W8_9DEIO</name>
<keyword evidence="1" id="KW-0812">Transmembrane</keyword>
<organism evidence="2 3">
    <name type="scientific">Deinococcus radiophilus</name>
    <dbReference type="NCBI Taxonomy" id="32062"/>
    <lineage>
        <taxon>Bacteria</taxon>
        <taxon>Thermotogati</taxon>
        <taxon>Deinococcota</taxon>
        <taxon>Deinococci</taxon>
        <taxon>Deinococcales</taxon>
        <taxon>Deinococcaceae</taxon>
        <taxon>Deinococcus</taxon>
    </lineage>
</organism>